<dbReference type="Pfam" id="PF10056">
    <property type="entry name" value="DUF2293"/>
    <property type="match status" value="1"/>
</dbReference>
<evidence type="ECO:0000259" key="2">
    <source>
        <dbReference type="Pfam" id="PF10056"/>
    </source>
</evidence>
<dbReference type="AlphaFoldDB" id="A0AAV9JQT1"/>
<feature type="region of interest" description="Disordered" evidence="1">
    <location>
        <begin position="136"/>
        <end position="161"/>
    </location>
</feature>
<organism evidence="3 4">
    <name type="scientific">Oleoguttula mirabilis</name>
    <dbReference type="NCBI Taxonomy" id="1507867"/>
    <lineage>
        <taxon>Eukaryota</taxon>
        <taxon>Fungi</taxon>
        <taxon>Dikarya</taxon>
        <taxon>Ascomycota</taxon>
        <taxon>Pezizomycotina</taxon>
        <taxon>Dothideomycetes</taxon>
        <taxon>Dothideomycetidae</taxon>
        <taxon>Mycosphaerellales</taxon>
        <taxon>Teratosphaeriaceae</taxon>
        <taxon>Oleoguttula</taxon>
    </lineage>
</organism>
<evidence type="ECO:0000313" key="3">
    <source>
        <dbReference type="EMBL" id="KAK4547366.1"/>
    </source>
</evidence>
<evidence type="ECO:0000313" key="4">
    <source>
        <dbReference type="Proteomes" id="UP001324427"/>
    </source>
</evidence>
<reference evidence="3 4" key="1">
    <citation type="submission" date="2021-11" db="EMBL/GenBank/DDBJ databases">
        <title>Black yeast isolated from Biological Soil Crust.</title>
        <authorList>
            <person name="Kurbessoian T."/>
        </authorList>
    </citation>
    <scope>NUCLEOTIDE SEQUENCE [LARGE SCALE GENOMIC DNA]</scope>
    <source>
        <strain evidence="3 4">CCFEE 5522</strain>
    </source>
</reference>
<dbReference type="EMBL" id="JAVFHQ010000011">
    <property type="protein sequence ID" value="KAK4547366.1"/>
    <property type="molecule type" value="Genomic_DNA"/>
</dbReference>
<feature type="domain" description="DUF2293" evidence="2">
    <location>
        <begin position="30"/>
        <end position="114"/>
    </location>
</feature>
<comment type="caution">
    <text evidence="3">The sequence shown here is derived from an EMBL/GenBank/DDBJ whole genome shotgun (WGS) entry which is preliminary data.</text>
</comment>
<gene>
    <name evidence="3" type="ORF">LTR36_001022</name>
</gene>
<dbReference type="Proteomes" id="UP001324427">
    <property type="component" value="Unassembled WGS sequence"/>
</dbReference>
<protein>
    <recommendedName>
        <fullName evidence="2">DUF2293 domain-containing protein</fullName>
    </recommendedName>
</protein>
<keyword evidence="4" id="KW-1185">Reference proteome</keyword>
<feature type="compositionally biased region" description="Acidic residues" evidence="1">
    <location>
        <begin position="138"/>
        <end position="161"/>
    </location>
</feature>
<sequence>MSTPYNVDAQPGRLGPGELLRRREWNRGPLTDLFPRIPPTALEQLLDTCIAKGFTYNLSRPRYWNARRYSSITVAHVRHAHSDYDALLRGADGLERYEARHRTAKQVWKVLREWCPWEESNDQLERCFQVTLLQPEERDPEWDPMEIDGDSDIADDPMDLD</sequence>
<evidence type="ECO:0000256" key="1">
    <source>
        <dbReference type="SAM" id="MobiDB-lite"/>
    </source>
</evidence>
<dbReference type="InterPro" id="IPR018744">
    <property type="entry name" value="DUF2293"/>
</dbReference>
<name>A0AAV9JQT1_9PEZI</name>
<accession>A0AAV9JQT1</accession>
<proteinExistence type="predicted"/>